<evidence type="ECO:0000313" key="2">
    <source>
        <dbReference type="Proteomes" id="UP001642409"/>
    </source>
</evidence>
<reference evidence="1 2" key="1">
    <citation type="submission" date="2024-07" db="EMBL/GenBank/DDBJ databases">
        <authorList>
            <person name="Akdeniz Z."/>
        </authorList>
    </citation>
    <scope>NUCLEOTIDE SEQUENCE [LARGE SCALE GENOMIC DNA]</scope>
</reference>
<name>A0ABP1J6E9_9EUKA</name>
<dbReference type="Proteomes" id="UP001642409">
    <property type="component" value="Unassembled WGS sequence"/>
</dbReference>
<evidence type="ECO:0000313" key="1">
    <source>
        <dbReference type="EMBL" id="CAL6030744.1"/>
    </source>
</evidence>
<keyword evidence="2" id="KW-1185">Reference proteome</keyword>
<protein>
    <submittedName>
        <fullName evidence="1">Hypothetical_protein</fullName>
    </submittedName>
</protein>
<dbReference type="EMBL" id="CAXDID020000117">
    <property type="protein sequence ID" value="CAL6030744.1"/>
    <property type="molecule type" value="Genomic_DNA"/>
</dbReference>
<accession>A0ABP1J6E9</accession>
<sequence length="216" mass="25488">MYNQLFIINQVVKLNRLRNWKDLYINNCNLEEYVTEDFEAEQVFLTVSKQGYENNLQHIKNLACKSLNVSFFDFGYEENIVLQVPKNIAKNKCASFVNCACDLSQIQGRWNSLRFTDCVLTGSQDISDSEFVSTKILVVNNKSFDLSVFNIKYKIHYYTYNQIFKMLIWILQVNLLMKLLWAHVKFTHNKKVAKMSSRNQNLIRVHSIIIHQQQLK</sequence>
<proteinExistence type="predicted"/>
<organism evidence="1 2">
    <name type="scientific">Hexamita inflata</name>
    <dbReference type="NCBI Taxonomy" id="28002"/>
    <lineage>
        <taxon>Eukaryota</taxon>
        <taxon>Metamonada</taxon>
        <taxon>Diplomonadida</taxon>
        <taxon>Hexamitidae</taxon>
        <taxon>Hexamitinae</taxon>
        <taxon>Hexamita</taxon>
    </lineage>
</organism>
<comment type="caution">
    <text evidence="1">The sequence shown here is derived from an EMBL/GenBank/DDBJ whole genome shotgun (WGS) entry which is preliminary data.</text>
</comment>
<gene>
    <name evidence="1" type="ORF">HINF_LOCUS33621</name>
</gene>